<reference evidence="2" key="1">
    <citation type="journal article" date="2014" name="Science">
        <title>Ancient hybridizations among the ancestral genomes of bread wheat.</title>
        <authorList>
            <consortium name="International Wheat Genome Sequencing Consortium,"/>
            <person name="Marcussen T."/>
            <person name="Sandve S.R."/>
            <person name="Heier L."/>
            <person name="Spannagl M."/>
            <person name="Pfeifer M."/>
            <person name="Jakobsen K.S."/>
            <person name="Wulff B.B."/>
            <person name="Steuernagel B."/>
            <person name="Mayer K.F."/>
            <person name="Olsen O.A."/>
        </authorList>
    </citation>
    <scope>NUCLEOTIDE SEQUENCE [LARGE SCALE GENOMIC DNA]</scope>
    <source>
        <strain evidence="2">cv. AL8/78</strain>
    </source>
</reference>
<keyword evidence="2" id="KW-1185">Reference proteome</keyword>
<reference evidence="1" key="3">
    <citation type="journal article" date="2017" name="Nature">
        <title>Genome sequence of the progenitor of the wheat D genome Aegilops tauschii.</title>
        <authorList>
            <person name="Luo M.C."/>
            <person name="Gu Y.Q."/>
            <person name="Puiu D."/>
            <person name="Wang H."/>
            <person name="Twardziok S.O."/>
            <person name="Deal K.R."/>
            <person name="Huo N."/>
            <person name="Zhu T."/>
            <person name="Wang L."/>
            <person name="Wang Y."/>
            <person name="McGuire P.E."/>
            <person name="Liu S."/>
            <person name="Long H."/>
            <person name="Ramasamy R.K."/>
            <person name="Rodriguez J.C."/>
            <person name="Van S.L."/>
            <person name="Yuan L."/>
            <person name="Wang Z."/>
            <person name="Xia Z."/>
            <person name="Xiao L."/>
            <person name="Anderson O.D."/>
            <person name="Ouyang S."/>
            <person name="Liang Y."/>
            <person name="Zimin A.V."/>
            <person name="Pertea G."/>
            <person name="Qi P."/>
            <person name="Bennetzen J.L."/>
            <person name="Dai X."/>
            <person name="Dawson M.W."/>
            <person name="Muller H.G."/>
            <person name="Kugler K."/>
            <person name="Rivarola-Duarte L."/>
            <person name="Spannagl M."/>
            <person name="Mayer K.F.X."/>
            <person name="Lu F.H."/>
            <person name="Bevan M.W."/>
            <person name="Leroy P."/>
            <person name="Li P."/>
            <person name="You F.M."/>
            <person name="Sun Q."/>
            <person name="Liu Z."/>
            <person name="Lyons E."/>
            <person name="Wicker T."/>
            <person name="Salzberg S.L."/>
            <person name="Devos K.M."/>
            <person name="Dvorak J."/>
        </authorList>
    </citation>
    <scope>NUCLEOTIDE SEQUENCE [LARGE SCALE GENOMIC DNA]</scope>
    <source>
        <strain evidence="1">cv. AL8/78</strain>
    </source>
</reference>
<dbReference type="Proteomes" id="UP000015105">
    <property type="component" value="Chromosome 2D"/>
</dbReference>
<evidence type="ECO:0000313" key="1">
    <source>
        <dbReference type="EnsemblPlants" id="AET2Gv20731500.10"/>
    </source>
</evidence>
<dbReference type="EnsemblPlants" id="AET2Gv20731500.10">
    <property type="protein sequence ID" value="AET2Gv20731500.10"/>
    <property type="gene ID" value="AET2Gv20731500"/>
</dbReference>
<proteinExistence type="predicted"/>
<dbReference type="AlphaFoldDB" id="A0A453C4E0"/>
<protein>
    <submittedName>
        <fullName evidence="1">Uncharacterized protein</fullName>
    </submittedName>
</protein>
<reference evidence="1" key="5">
    <citation type="journal article" date="2021" name="G3 (Bethesda)">
        <title>Aegilops tauschii genome assembly Aet v5.0 features greater sequence contiguity and improved annotation.</title>
        <authorList>
            <person name="Wang L."/>
            <person name="Zhu T."/>
            <person name="Rodriguez J.C."/>
            <person name="Deal K.R."/>
            <person name="Dubcovsky J."/>
            <person name="McGuire P.E."/>
            <person name="Lux T."/>
            <person name="Spannagl M."/>
            <person name="Mayer K.F.X."/>
            <person name="Baldrich P."/>
            <person name="Meyers B.C."/>
            <person name="Huo N."/>
            <person name="Gu Y.Q."/>
            <person name="Zhou H."/>
            <person name="Devos K.M."/>
            <person name="Bennetzen J.L."/>
            <person name="Unver T."/>
            <person name="Budak H."/>
            <person name="Gulick P.J."/>
            <person name="Galiba G."/>
            <person name="Kalapos B."/>
            <person name="Nelson D.R."/>
            <person name="Li P."/>
            <person name="You F.M."/>
            <person name="Luo M.C."/>
            <person name="Dvorak J."/>
        </authorList>
    </citation>
    <scope>NUCLEOTIDE SEQUENCE [LARGE SCALE GENOMIC DNA]</scope>
    <source>
        <strain evidence="1">cv. AL8/78</strain>
    </source>
</reference>
<organism evidence="1 2">
    <name type="scientific">Aegilops tauschii subsp. strangulata</name>
    <name type="common">Goatgrass</name>
    <dbReference type="NCBI Taxonomy" id="200361"/>
    <lineage>
        <taxon>Eukaryota</taxon>
        <taxon>Viridiplantae</taxon>
        <taxon>Streptophyta</taxon>
        <taxon>Embryophyta</taxon>
        <taxon>Tracheophyta</taxon>
        <taxon>Spermatophyta</taxon>
        <taxon>Magnoliopsida</taxon>
        <taxon>Liliopsida</taxon>
        <taxon>Poales</taxon>
        <taxon>Poaceae</taxon>
        <taxon>BOP clade</taxon>
        <taxon>Pooideae</taxon>
        <taxon>Triticodae</taxon>
        <taxon>Triticeae</taxon>
        <taxon>Triticinae</taxon>
        <taxon>Aegilops</taxon>
    </lineage>
</organism>
<dbReference type="Gramene" id="AET2Gv20731500.10">
    <property type="protein sequence ID" value="AET2Gv20731500.10"/>
    <property type="gene ID" value="AET2Gv20731500"/>
</dbReference>
<accession>A0A453C4E0</accession>
<sequence length="58" mass="6865">PMFLKHSGFTQEVTIISWLSTKRILILHPSISKLEQGLRPDLCSVWWCKIIWKPEFLL</sequence>
<reference evidence="1" key="4">
    <citation type="submission" date="2019-03" db="UniProtKB">
        <authorList>
            <consortium name="EnsemblPlants"/>
        </authorList>
    </citation>
    <scope>IDENTIFICATION</scope>
</reference>
<reference evidence="2" key="2">
    <citation type="journal article" date="2017" name="Nat. Plants">
        <title>The Aegilops tauschii genome reveals multiple impacts of transposons.</title>
        <authorList>
            <person name="Zhao G."/>
            <person name="Zou C."/>
            <person name="Li K."/>
            <person name="Wang K."/>
            <person name="Li T."/>
            <person name="Gao L."/>
            <person name="Zhang X."/>
            <person name="Wang H."/>
            <person name="Yang Z."/>
            <person name="Liu X."/>
            <person name="Jiang W."/>
            <person name="Mao L."/>
            <person name="Kong X."/>
            <person name="Jiao Y."/>
            <person name="Jia J."/>
        </authorList>
    </citation>
    <scope>NUCLEOTIDE SEQUENCE [LARGE SCALE GENOMIC DNA]</scope>
    <source>
        <strain evidence="2">cv. AL8/78</strain>
    </source>
</reference>
<name>A0A453C4E0_AEGTS</name>
<evidence type="ECO:0000313" key="2">
    <source>
        <dbReference type="Proteomes" id="UP000015105"/>
    </source>
</evidence>